<dbReference type="EMBL" id="PXWG01000006">
    <property type="protein sequence ID" value="PSJ29821.1"/>
    <property type="molecule type" value="Genomic_DNA"/>
</dbReference>
<dbReference type="OrthoDB" id="3197444at2"/>
<evidence type="ECO:0000313" key="2">
    <source>
        <dbReference type="EMBL" id="PSJ29821.1"/>
    </source>
</evidence>
<dbReference type="InterPro" id="IPR009319">
    <property type="entry name" value="Phage_A118_VSP1"/>
</dbReference>
<dbReference type="AlphaFoldDB" id="A0A9X7JU89"/>
<feature type="compositionally biased region" description="Basic and acidic residues" evidence="1">
    <location>
        <begin position="352"/>
        <end position="368"/>
    </location>
</feature>
<keyword evidence="3" id="KW-1185">Reference proteome</keyword>
<proteinExistence type="predicted"/>
<reference evidence="2 3" key="1">
    <citation type="submission" date="2018-03" db="EMBL/GenBank/DDBJ databases">
        <title>Chitinolytic properties of Streptosporangium nondiastaticum TBG75A20.</title>
        <authorList>
            <person name="Gayathri V."/>
            <person name="Shiburaj S."/>
        </authorList>
    </citation>
    <scope>NUCLEOTIDE SEQUENCE [LARGE SCALE GENOMIC DNA]</scope>
    <source>
        <strain evidence="2 3">TBG75A20</strain>
    </source>
</reference>
<accession>A0A9X7JU89</accession>
<sequence>MPIHPGMVEDLSAGVLALYADAEQRLLGIVARQLADGAEAPGWATAKLRDIQALRRGAQGVVDALGTAMQTEVFDAVAEAYNVGARSGLAELGALDDGDARRIAESTPAGRAVDRLAQETIDLVKATHRGILRGVEDGYRQVIAEVSATPLLGVDTRRQATQRAMERFADRGLKTFVDRAGRSWSMTSYAEMATRTSVGRAAVEGHTDRLRAAGLNLVIVSNAPHECPLCKPFEGKVLSIDGPSGAREVDVEHAVEDGRTVRVDIAGSLDEARTRGFQHPNCRHSVAAYLPGVTREPVEHSTDPDGYEASQRQRAIERGIRKWKNRAAAATDPDAKKVAEAKVRAWQKKQREHLAAHPELIRRREREQIGGGNLPPARGTAGRTGTPSGPGSDAVEAARVRSGDARTLREMSDEQLGAAVRSDVLDRRDRDRIGSEADRRDEQVLLDRVRPAGRLADNLAVFSDDELARASGHLGDDDMLRVMAEMDRRDIDAALPGARRDLIGLSERELANRAPRAGDTERAALDAEAHRRQLLGSVFPGGRLAADLSGVGDDVLGWAIRYARDDDALRIAEELDRRYPPAPMPKAAGAHTIEGQLADRAALDEVLGPAGGPDDWAHLADNLPDDPYAGMSSAERWVAEREAEQQAQRTAYTREQVREMYREHVYASYLAAEDELRGVLLSREADAAGVDPITLFTGPAHVAYARASEELKRWWQVHPRTTLAEYTEQVTGIRSSAADTARARRTDHDNKL</sequence>
<dbReference type="GO" id="GO:0005198">
    <property type="term" value="F:structural molecule activity"/>
    <property type="evidence" value="ECO:0007669"/>
    <property type="project" value="InterPro"/>
</dbReference>
<dbReference type="RefSeq" id="WP_106674507.1">
    <property type="nucleotide sequence ID" value="NZ_PXWG01000006.1"/>
</dbReference>
<feature type="region of interest" description="Disordered" evidence="1">
    <location>
        <begin position="349"/>
        <end position="397"/>
    </location>
</feature>
<gene>
    <name evidence="2" type="ORF">B7P34_04735</name>
</gene>
<comment type="caution">
    <text evidence="2">The sequence shown here is derived from an EMBL/GenBank/DDBJ whole genome shotgun (WGS) entry which is preliminary data.</text>
</comment>
<name>A0A9X7JU89_9ACTN</name>
<evidence type="ECO:0000256" key="1">
    <source>
        <dbReference type="SAM" id="MobiDB-lite"/>
    </source>
</evidence>
<dbReference type="Proteomes" id="UP000242427">
    <property type="component" value="Unassembled WGS sequence"/>
</dbReference>
<organism evidence="2 3">
    <name type="scientific">Streptosporangium nondiastaticum</name>
    <dbReference type="NCBI Taxonomy" id="35764"/>
    <lineage>
        <taxon>Bacteria</taxon>
        <taxon>Bacillati</taxon>
        <taxon>Actinomycetota</taxon>
        <taxon>Actinomycetes</taxon>
        <taxon>Streptosporangiales</taxon>
        <taxon>Streptosporangiaceae</taxon>
        <taxon>Streptosporangium</taxon>
    </lineage>
</organism>
<protein>
    <submittedName>
        <fullName evidence="2">Phage capsid protein</fullName>
    </submittedName>
</protein>
<dbReference type="Pfam" id="PF06152">
    <property type="entry name" value="Phage_min_cap2"/>
    <property type="match status" value="1"/>
</dbReference>
<evidence type="ECO:0000313" key="3">
    <source>
        <dbReference type="Proteomes" id="UP000242427"/>
    </source>
</evidence>